<dbReference type="AlphaFoldDB" id="A0A1F6GAF4"/>
<evidence type="ECO:0000313" key="5">
    <source>
        <dbReference type="Proteomes" id="UP000178449"/>
    </source>
</evidence>
<dbReference type="EMBL" id="MFNE01000026">
    <property type="protein sequence ID" value="OGG95092.1"/>
    <property type="molecule type" value="Genomic_DNA"/>
</dbReference>
<dbReference type="InterPro" id="IPR001789">
    <property type="entry name" value="Sig_transdc_resp-reg_receiver"/>
</dbReference>
<sequence>MAKILVVDDSKKFQNVLSELLAPLGVQIITANNGVEGLRTLLDQFPTLVTLDQGMPKLNGFSMMKIMQLLGIKTPAVLITNSELAHSTYTDFDNLVGVCPKDQIRKRLLDIVEPALSASPRRTFSDFTYNLGPSELLDLLGKRDRRRILVVDNSLSTRRIIQKELEVTGLYEIYFANEGREGLFKAIMTRPDLIISDIEMPDLDGTAMAQILYILGHPLPIVFVSEKKNHQVLTDIRKLDGVRGFFDKDSLTSDSGKLAAKIAQILKLSDQDKTQVKESYAQVDLEKLVILDQAGILKEEP</sequence>
<reference evidence="4 5" key="1">
    <citation type="journal article" date="2016" name="Nat. Commun.">
        <title>Thousands of microbial genomes shed light on interconnected biogeochemical processes in an aquifer system.</title>
        <authorList>
            <person name="Anantharaman K."/>
            <person name="Brown C.T."/>
            <person name="Hug L.A."/>
            <person name="Sharon I."/>
            <person name="Castelle C.J."/>
            <person name="Probst A.J."/>
            <person name="Thomas B.C."/>
            <person name="Singh A."/>
            <person name="Wilkins M.J."/>
            <person name="Karaoz U."/>
            <person name="Brodie E.L."/>
            <person name="Williams K.H."/>
            <person name="Hubbard S.S."/>
            <person name="Banfield J.F."/>
        </authorList>
    </citation>
    <scope>NUCLEOTIDE SEQUENCE [LARGE SCALE GENOMIC DNA]</scope>
</reference>
<evidence type="ECO:0000259" key="3">
    <source>
        <dbReference type="PROSITE" id="PS50110"/>
    </source>
</evidence>
<dbReference type="Gene3D" id="3.40.50.2300">
    <property type="match status" value="2"/>
</dbReference>
<dbReference type="PANTHER" id="PTHR44591">
    <property type="entry name" value="STRESS RESPONSE REGULATOR PROTEIN 1"/>
    <property type="match status" value="1"/>
</dbReference>
<dbReference type="PANTHER" id="PTHR44591:SF3">
    <property type="entry name" value="RESPONSE REGULATORY DOMAIN-CONTAINING PROTEIN"/>
    <property type="match status" value="1"/>
</dbReference>
<dbReference type="Proteomes" id="UP000178449">
    <property type="component" value="Unassembled WGS sequence"/>
</dbReference>
<evidence type="ECO:0000256" key="1">
    <source>
        <dbReference type="ARBA" id="ARBA00022553"/>
    </source>
</evidence>
<dbReference type="InterPro" id="IPR011006">
    <property type="entry name" value="CheY-like_superfamily"/>
</dbReference>
<feature type="domain" description="Response regulatory" evidence="3">
    <location>
        <begin position="3"/>
        <end position="116"/>
    </location>
</feature>
<feature type="modified residue" description="4-aspartylphosphate" evidence="2">
    <location>
        <position position="52"/>
    </location>
</feature>
<dbReference type="SMART" id="SM00448">
    <property type="entry name" value="REC"/>
    <property type="match status" value="2"/>
</dbReference>
<dbReference type="PROSITE" id="PS50110">
    <property type="entry name" value="RESPONSE_REGULATORY"/>
    <property type="match status" value="2"/>
</dbReference>
<dbReference type="Pfam" id="PF00072">
    <property type="entry name" value="Response_reg"/>
    <property type="match status" value="2"/>
</dbReference>
<organism evidence="4 5">
    <name type="scientific">Candidatus Lambdaproteobacteria bacterium RIFOXYD2_FULL_50_16</name>
    <dbReference type="NCBI Taxonomy" id="1817772"/>
    <lineage>
        <taxon>Bacteria</taxon>
        <taxon>Pseudomonadati</taxon>
        <taxon>Pseudomonadota</taxon>
        <taxon>Candidatus Lambdaproteobacteria</taxon>
    </lineage>
</organism>
<feature type="domain" description="Response regulatory" evidence="3">
    <location>
        <begin position="147"/>
        <end position="266"/>
    </location>
</feature>
<feature type="modified residue" description="4-aspartylphosphate" evidence="2">
    <location>
        <position position="197"/>
    </location>
</feature>
<dbReference type="CDD" id="cd00156">
    <property type="entry name" value="REC"/>
    <property type="match status" value="1"/>
</dbReference>
<comment type="caution">
    <text evidence="4">The sequence shown here is derived from an EMBL/GenBank/DDBJ whole genome shotgun (WGS) entry which is preliminary data.</text>
</comment>
<proteinExistence type="predicted"/>
<dbReference type="SUPFAM" id="SSF52172">
    <property type="entry name" value="CheY-like"/>
    <property type="match status" value="2"/>
</dbReference>
<dbReference type="STRING" id="1817772.A2527_07915"/>
<protein>
    <recommendedName>
        <fullName evidence="3">Response regulatory domain-containing protein</fullName>
    </recommendedName>
</protein>
<evidence type="ECO:0000256" key="2">
    <source>
        <dbReference type="PROSITE-ProRule" id="PRU00169"/>
    </source>
</evidence>
<evidence type="ECO:0000313" key="4">
    <source>
        <dbReference type="EMBL" id="OGG95092.1"/>
    </source>
</evidence>
<keyword evidence="1 2" id="KW-0597">Phosphoprotein</keyword>
<gene>
    <name evidence="4" type="ORF">A2527_07915</name>
</gene>
<dbReference type="GO" id="GO:0000160">
    <property type="term" value="P:phosphorelay signal transduction system"/>
    <property type="evidence" value="ECO:0007669"/>
    <property type="project" value="InterPro"/>
</dbReference>
<accession>A0A1F6GAF4</accession>
<dbReference type="InterPro" id="IPR050595">
    <property type="entry name" value="Bact_response_regulator"/>
</dbReference>
<name>A0A1F6GAF4_9PROT</name>